<proteinExistence type="predicted"/>
<dbReference type="RefSeq" id="WP_307482111.1">
    <property type="nucleotide sequence ID" value="NZ_JAUTBF010000001.1"/>
</dbReference>
<evidence type="ECO:0000313" key="1">
    <source>
        <dbReference type="EMBL" id="MDQ1123064.1"/>
    </source>
</evidence>
<reference evidence="1 2" key="1">
    <citation type="submission" date="2023-07" db="EMBL/GenBank/DDBJ databases">
        <title>Functional and genomic diversity of the sorghum phyllosphere microbiome.</title>
        <authorList>
            <person name="Shade A."/>
        </authorList>
    </citation>
    <scope>NUCLEOTIDE SEQUENCE [LARGE SCALE GENOMIC DNA]</scope>
    <source>
        <strain evidence="1 2">SORGH_AS_1207</strain>
    </source>
</reference>
<protein>
    <submittedName>
        <fullName evidence="1">Uncharacterized protein</fullName>
    </submittedName>
</protein>
<name>A0ABU0TVV6_MICTR</name>
<dbReference type="EMBL" id="JAUTBF010000001">
    <property type="protein sequence ID" value="MDQ1123064.1"/>
    <property type="molecule type" value="Genomic_DNA"/>
</dbReference>
<comment type="caution">
    <text evidence="1">The sequence shown here is derived from an EMBL/GenBank/DDBJ whole genome shotgun (WGS) entry which is preliminary data.</text>
</comment>
<dbReference type="Proteomes" id="UP001226691">
    <property type="component" value="Unassembled WGS sequence"/>
</dbReference>
<accession>A0ABU0TVV6</accession>
<sequence length="139" mass="15148">MSGDDDLFEATRRRVTYIESLRARGEALFARDEDAEEAFARGARSGELGRDWQVLQGRIDLGETSREAVFDGSDDSAAAQGVREAARSGVARLAEELRAEAEAAGEPDPAEELALERERLLARGAALRERIARMGGMPQ</sequence>
<evidence type="ECO:0000313" key="2">
    <source>
        <dbReference type="Proteomes" id="UP001226691"/>
    </source>
</evidence>
<keyword evidence="2" id="KW-1185">Reference proteome</keyword>
<gene>
    <name evidence="1" type="ORF">QE412_001637</name>
</gene>
<organism evidence="1 2">
    <name type="scientific">Microbacterium trichothecenolyticum</name>
    <name type="common">Aureobacterium trichothecenolyticum</name>
    <dbReference type="NCBI Taxonomy" id="69370"/>
    <lineage>
        <taxon>Bacteria</taxon>
        <taxon>Bacillati</taxon>
        <taxon>Actinomycetota</taxon>
        <taxon>Actinomycetes</taxon>
        <taxon>Micrococcales</taxon>
        <taxon>Microbacteriaceae</taxon>
        <taxon>Microbacterium</taxon>
    </lineage>
</organism>